<dbReference type="EMBL" id="BAAAMN010000028">
    <property type="protein sequence ID" value="GAA2036546.1"/>
    <property type="molecule type" value="Genomic_DNA"/>
</dbReference>
<accession>A0ABP5FYC3</accession>
<sequence length="403" mass="45330">MQHTTIRLRLMPDTASGQLLRKTLEVCNAEANRISQVAHERNIRNQFDLQKVVYGEAKAAIGAAQPVCLTVSKVHGAIAAHKANIRNGNRGKKGSARRAKAEATVIQFRPDASQPYDQRTLSLRIDDKIASIWVTDTGAGKPGRLKIPFTCWDRHADQLREAAKILETDLVRHHHGWYLHVTIATPKPQTSLPVTTTPSDWLGIDMGLENLAYDSDNHSFTGKTVDATRTRRLHNRTWAQQLLSQPNNRTAHRLLKSWSGRERRFATDTNHRISKSIVQLAYRTNRGIALETLDGIRDRARHRKPQRTRFHSWAFRQLGEFIVYKAAQLGVPVVFVNPAYTSQTCHQCGNRDKKARTTQALYKCSNASCAYAGHADHNAAINIQHLAPEAWQHQQTQAVSHAA</sequence>
<dbReference type="NCBIfam" id="TIGR01766">
    <property type="entry name" value="IS200/IS605 family accessory protein TnpB-like domain"/>
    <property type="match status" value="1"/>
</dbReference>
<dbReference type="GO" id="GO:0004519">
    <property type="term" value="F:endonuclease activity"/>
    <property type="evidence" value="ECO:0007669"/>
    <property type="project" value="UniProtKB-KW"/>
</dbReference>
<comment type="caution">
    <text evidence="3">The sequence shown here is derived from an EMBL/GenBank/DDBJ whole genome shotgun (WGS) entry which is preliminary data.</text>
</comment>
<feature type="domain" description="Cas12f1-like TNB" evidence="2">
    <location>
        <begin position="315"/>
        <end position="383"/>
    </location>
</feature>
<dbReference type="NCBIfam" id="NF040570">
    <property type="entry name" value="guided_TnpB"/>
    <property type="match status" value="1"/>
</dbReference>
<name>A0ABP5FYC3_9MICC</name>
<evidence type="ECO:0000313" key="4">
    <source>
        <dbReference type="Proteomes" id="UP001501461"/>
    </source>
</evidence>
<organism evidence="3 4">
    <name type="scientific">Yaniella flava</name>
    <dbReference type="NCBI Taxonomy" id="287930"/>
    <lineage>
        <taxon>Bacteria</taxon>
        <taxon>Bacillati</taxon>
        <taxon>Actinomycetota</taxon>
        <taxon>Actinomycetes</taxon>
        <taxon>Micrococcales</taxon>
        <taxon>Micrococcaceae</taxon>
        <taxon>Yaniella</taxon>
    </lineage>
</organism>
<dbReference type="InterPro" id="IPR010095">
    <property type="entry name" value="Cas12f1-like_TNB"/>
</dbReference>
<gene>
    <name evidence="3" type="ORF">GCM10009720_16430</name>
</gene>
<keyword evidence="3" id="KW-0378">Hydrolase</keyword>
<keyword evidence="4" id="KW-1185">Reference proteome</keyword>
<dbReference type="PANTHER" id="PTHR30405:SF11">
    <property type="entry name" value="RNA-GUIDED DNA ENDONUCLEASE RV2885C-RELATED"/>
    <property type="match status" value="1"/>
</dbReference>
<evidence type="ECO:0000259" key="2">
    <source>
        <dbReference type="Pfam" id="PF07282"/>
    </source>
</evidence>
<keyword evidence="1" id="KW-0238">DNA-binding</keyword>
<dbReference type="Pfam" id="PF07282">
    <property type="entry name" value="Cas12f1-like_TNB"/>
    <property type="match status" value="1"/>
</dbReference>
<keyword evidence="3" id="KW-0540">Nuclease</keyword>
<reference evidence="4" key="1">
    <citation type="journal article" date="2019" name="Int. J. Syst. Evol. Microbiol.">
        <title>The Global Catalogue of Microorganisms (GCM) 10K type strain sequencing project: providing services to taxonomists for standard genome sequencing and annotation.</title>
        <authorList>
            <consortium name="The Broad Institute Genomics Platform"/>
            <consortium name="The Broad Institute Genome Sequencing Center for Infectious Disease"/>
            <person name="Wu L."/>
            <person name="Ma J."/>
        </authorList>
    </citation>
    <scope>NUCLEOTIDE SEQUENCE [LARGE SCALE GENOMIC DNA]</scope>
    <source>
        <strain evidence="4">JCM 13595</strain>
    </source>
</reference>
<dbReference type="InterPro" id="IPR051399">
    <property type="entry name" value="RNA-guided_DNA_endo/Transpos"/>
</dbReference>
<dbReference type="RefSeq" id="WP_343957439.1">
    <property type="nucleotide sequence ID" value="NZ_BAAAMN010000028.1"/>
</dbReference>
<evidence type="ECO:0000256" key="1">
    <source>
        <dbReference type="ARBA" id="ARBA00023125"/>
    </source>
</evidence>
<protein>
    <submittedName>
        <fullName evidence="3">RNA-guided endonuclease TnpB family protein</fullName>
    </submittedName>
</protein>
<evidence type="ECO:0000313" key="3">
    <source>
        <dbReference type="EMBL" id="GAA2036546.1"/>
    </source>
</evidence>
<proteinExistence type="predicted"/>
<dbReference type="Proteomes" id="UP001501461">
    <property type="component" value="Unassembled WGS sequence"/>
</dbReference>
<dbReference type="PANTHER" id="PTHR30405">
    <property type="entry name" value="TRANSPOSASE"/>
    <property type="match status" value="1"/>
</dbReference>
<keyword evidence="3" id="KW-0255">Endonuclease</keyword>